<evidence type="ECO:0000313" key="2">
    <source>
        <dbReference type="EMBL" id="TNV72591.1"/>
    </source>
</evidence>
<dbReference type="NCBIfam" id="TIGR00449">
    <property type="entry name" value="tgt_general"/>
    <property type="match status" value="1"/>
</dbReference>
<dbReference type="GO" id="GO:0006400">
    <property type="term" value="P:tRNA modification"/>
    <property type="evidence" value="ECO:0007669"/>
    <property type="project" value="InterPro"/>
</dbReference>
<name>A0A8J8SW82_HALGN</name>
<dbReference type="InterPro" id="IPR002616">
    <property type="entry name" value="tRNA_ribo_trans-like"/>
</dbReference>
<protein>
    <recommendedName>
        <fullName evidence="1">tRNA-guanine(15) transglycosylase-like domain-containing protein</fullName>
    </recommendedName>
</protein>
<dbReference type="EMBL" id="RRYP01021701">
    <property type="protein sequence ID" value="TNV72591.1"/>
    <property type="molecule type" value="Genomic_DNA"/>
</dbReference>
<organism evidence="2 3">
    <name type="scientific">Halteria grandinella</name>
    <dbReference type="NCBI Taxonomy" id="5974"/>
    <lineage>
        <taxon>Eukaryota</taxon>
        <taxon>Sar</taxon>
        <taxon>Alveolata</taxon>
        <taxon>Ciliophora</taxon>
        <taxon>Intramacronucleata</taxon>
        <taxon>Spirotrichea</taxon>
        <taxon>Stichotrichia</taxon>
        <taxon>Sporadotrichida</taxon>
        <taxon>Halteriidae</taxon>
        <taxon>Halteria</taxon>
    </lineage>
</organism>
<evidence type="ECO:0000313" key="3">
    <source>
        <dbReference type="Proteomes" id="UP000785679"/>
    </source>
</evidence>
<dbReference type="Pfam" id="PF01702">
    <property type="entry name" value="TGT"/>
    <property type="match status" value="1"/>
</dbReference>
<feature type="domain" description="tRNA-guanine(15) transglycosylase-like" evidence="1">
    <location>
        <begin position="21"/>
        <end position="190"/>
    </location>
</feature>
<accession>A0A8J8SW82</accession>
<dbReference type="SUPFAM" id="SSF51713">
    <property type="entry name" value="tRNA-guanine transglycosylase"/>
    <property type="match status" value="1"/>
</dbReference>
<dbReference type="InterPro" id="IPR036511">
    <property type="entry name" value="TGT-like_sf"/>
</dbReference>
<dbReference type="InterPro" id="IPR050852">
    <property type="entry name" value="Queuine_tRNA-ribosyltrfase"/>
</dbReference>
<keyword evidence="3" id="KW-1185">Reference proteome</keyword>
<dbReference type="OrthoDB" id="296240at2759"/>
<dbReference type="PANTHER" id="PTHR46064">
    <property type="entry name" value="QUEUINE TRNA-RIBOSYLTRANSFERASE ACCESSORY SUBUNIT 2"/>
    <property type="match status" value="1"/>
</dbReference>
<comment type="caution">
    <text evidence="2">The sequence shown here is derived from an EMBL/GenBank/DDBJ whole genome shotgun (WGS) entry which is preliminary data.</text>
</comment>
<dbReference type="AlphaFoldDB" id="A0A8J8SW82"/>
<evidence type="ECO:0000259" key="1">
    <source>
        <dbReference type="Pfam" id="PF01702"/>
    </source>
</evidence>
<gene>
    <name evidence="2" type="ORF">FGO68_gene10291</name>
</gene>
<dbReference type="PANTHER" id="PTHR46064:SF1">
    <property type="entry name" value="QUEUINE TRNA-RIBOSYLTRANSFERASE ACCESSORY SUBUNIT 2"/>
    <property type="match status" value="1"/>
</dbReference>
<reference evidence="2" key="1">
    <citation type="submission" date="2019-06" db="EMBL/GenBank/DDBJ databases">
        <authorList>
            <person name="Zheng W."/>
        </authorList>
    </citation>
    <scope>NUCLEOTIDE SEQUENCE</scope>
    <source>
        <strain evidence="2">QDHG01</strain>
    </source>
</reference>
<proteinExistence type="predicted"/>
<sequence length="206" mass="23532">MRHYIKAVLHKEEGAEDPQESYDGFMIYGTDVLEYPQRYSDIKEFLAQTDKNKVRATLGLGSPVEILNGVLAGIDIFESDYPLTQASLGHALQIQKIEEGKSECTISDIQLSKLLETKQQHCINLNKEEFKESKEPLVKGCQCYTCKNYNRAYLYHMLEVKEMNANILIAIHNVAQFDLLFSQIRDNVKSIGAFIQDYAQLNCIDK</sequence>
<dbReference type="Gene3D" id="3.20.20.105">
    <property type="entry name" value="Queuine tRNA-ribosyltransferase-like"/>
    <property type="match status" value="1"/>
</dbReference>
<dbReference type="Proteomes" id="UP000785679">
    <property type="component" value="Unassembled WGS sequence"/>
</dbReference>